<sequence length="198" mass="22716">MSKLSKSILTNKKIEDLIDMVDSFELQQVRKVIGDDNFSNIITIVNSLDNDYSKVLLVGVLDKLLHSTPLVEYDDVYTTLRKYDEAELKEETANLIVQNTLYDNCTIIPEKELSNIGDLESVQNLIKVINVLSIIETPSTKDLFSVSEEFLSIKELMNNYDLNVEGIIDKLYNLDKNIEDKDSLPKDLEELIKYVIEY</sequence>
<organism evidence="1">
    <name type="scientific">uncultured Caudovirales phage</name>
    <dbReference type="NCBI Taxonomy" id="2100421"/>
    <lineage>
        <taxon>Viruses</taxon>
        <taxon>Duplodnaviria</taxon>
        <taxon>Heunggongvirae</taxon>
        <taxon>Uroviricota</taxon>
        <taxon>Caudoviricetes</taxon>
        <taxon>Peduoviridae</taxon>
        <taxon>Maltschvirus</taxon>
        <taxon>Maltschvirus maltsch</taxon>
    </lineage>
</organism>
<gene>
    <name evidence="1" type="ORF">7AX1_24</name>
</gene>
<name>A0A2H4J3P3_9CAUD</name>
<dbReference type="EMBL" id="MF417868">
    <property type="protein sequence ID" value="ASN67847.1"/>
    <property type="molecule type" value="Genomic_DNA"/>
</dbReference>
<reference evidence="1" key="1">
    <citation type="submission" date="2017-06" db="EMBL/GenBank/DDBJ databases">
        <title>Novel phages from South African skin metaviromes.</title>
        <authorList>
            <person name="van Zyl L.J."/>
            <person name="Abrahams Y."/>
            <person name="Stander E.A."/>
            <person name="Kirby B.M."/>
            <person name="Clavaud C."/>
            <person name="Farcet C."/>
            <person name="Breton L."/>
            <person name="Trindade M.I."/>
        </authorList>
    </citation>
    <scope>NUCLEOTIDE SEQUENCE</scope>
</reference>
<protein>
    <submittedName>
        <fullName evidence="1">Uncharacterized protein</fullName>
    </submittedName>
</protein>
<proteinExistence type="predicted"/>
<evidence type="ECO:0000313" key="1">
    <source>
        <dbReference type="EMBL" id="ASN67847.1"/>
    </source>
</evidence>
<accession>A0A2H4J3P3</accession>